<dbReference type="EMBL" id="KB740946">
    <property type="protein sequence ID" value="ENN77467.1"/>
    <property type="molecule type" value="Genomic_DNA"/>
</dbReference>
<protein>
    <submittedName>
        <fullName evidence="2">Uncharacterized protein</fullName>
    </submittedName>
</protein>
<name>N6UFN6_DENPD</name>
<accession>N6UFN6</accession>
<gene>
    <name evidence="2" type="ORF">YQE_06042</name>
</gene>
<dbReference type="AlphaFoldDB" id="N6UFN6"/>
<evidence type="ECO:0000313" key="2">
    <source>
        <dbReference type="EMBL" id="ENN77467.1"/>
    </source>
</evidence>
<sequence length="21" mass="2305">MVVNKDDEDNSNDPGTSPSKR</sequence>
<feature type="compositionally biased region" description="Polar residues" evidence="1">
    <location>
        <begin position="12"/>
        <end position="21"/>
    </location>
</feature>
<feature type="compositionally biased region" description="Acidic residues" evidence="1">
    <location>
        <begin position="1"/>
        <end position="11"/>
    </location>
</feature>
<evidence type="ECO:0000256" key="1">
    <source>
        <dbReference type="SAM" id="MobiDB-lite"/>
    </source>
</evidence>
<feature type="region of interest" description="Disordered" evidence="1">
    <location>
        <begin position="1"/>
        <end position="21"/>
    </location>
</feature>
<organism evidence="2">
    <name type="scientific">Dendroctonus ponderosae</name>
    <name type="common">Mountain pine beetle</name>
    <dbReference type="NCBI Taxonomy" id="77166"/>
    <lineage>
        <taxon>Eukaryota</taxon>
        <taxon>Metazoa</taxon>
        <taxon>Ecdysozoa</taxon>
        <taxon>Arthropoda</taxon>
        <taxon>Hexapoda</taxon>
        <taxon>Insecta</taxon>
        <taxon>Pterygota</taxon>
        <taxon>Neoptera</taxon>
        <taxon>Endopterygota</taxon>
        <taxon>Coleoptera</taxon>
        <taxon>Polyphaga</taxon>
        <taxon>Cucujiformia</taxon>
        <taxon>Curculionidae</taxon>
        <taxon>Scolytinae</taxon>
        <taxon>Dendroctonus</taxon>
    </lineage>
</organism>
<proteinExistence type="predicted"/>
<reference evidence="2" key="1">
    <citation type="journal article" date="2013" name="Genome Biol.">
        <title>Draft genome of the mountain pine beetle, Dendroctonus ponderosae Hopkins, a major forest pest.</title>
        <authorList>
            <person name="Keeling C.I."/>
            <person name="Yuen M.M."/>
            <person name="Liao N.Y."/>
            <person name="Docking T.R."/>
            <person name="Chan S.K."/>
            <person name="Taylor G.A."/>
            <person name="Palmquist D.L."/>
            <person name="Jackman S.D."/>
            <person name="Nguyen A."/>
            <person name="Li M."/>
            <person name="Henderson H."/>
            <person name="Janes J.K."/>
            <person name="Zhao Y."/>
            <person name="Pandoh P."/>
            <person name="Moore R."/>
            <person name="Sperling F.A."/>
            <person name="Huber D.P."/>
            <person name="Birol I."/>
            <person name="Jones S.J."/>
            <person name="Bohlmann J."/>
        </authorList>
    </citation>
    <scope>NUCLEOTIDE SEQUENCE</scope>
</reference>
<feature type="non-terminal residue" evidence="2">
    <location>
        <position position="1"/>
    </location>
</feature>
<dbReference type="HOGENOM" id="CLU_3426984_0_0_1"/>